<dbReference type="Proteomes" id="UP000781710">
    <property type="component" value="Unassembled WGS sequence"/>
</dbReference>
<dbReference type="RefSeq" id="WP_162339241.1">
    <property type="nucleotide sequence ID" value="NZ_JBHSRQ010000012.1"/>
</dbReference>
<keyword evidence="2" id="KW-1185">Reference proteome</keyword>
<evidence type="ECO:0000313" key="1">
    <source>
        <dbReference type="EMBL" id="KAF1721404.1"/>
    </source>
</evidence>
<proteinExistence type="predicted"/>
<gene>
    <name evidence="1" type="ORF">CSC78_17990</name>
</gene>
<evidence type="ECO:0000313" key="2">
    <source>
        <dbReference type="Proteomes" id="UP000781710"/>
    </source>
</evidence>
<comment type="caution">
    <text evidence="1">The sequence shown here is derived from an EMBL/GenBank/DDBJ whole genome shotgun (WGS) entry which is preliminary data.</text>
</comment>
<evidence type="ECO:0008006" key="3">
    <source>
        <dbReference type="Google" id="ProtNLM"/>
    </source>
</evidence>
<protein>
    <recommendedName>
        <fullName evidence="3">DUF362 domain-containing protein</fullName>
    </recommendedName>
</protein>
<organism evidence="1 2">
    <name type="scientific">Pseudoxanthomonas japonensis</name>
    <dbReference type="NCBI Taxonomy" id="69284"/>
    <lineage>
        <taxon>Bacteria</taxon>
        <taxon>Pseudomonadati</taxon>
        <taxon>Pseudomonadota</taxon>
        <taxon>Gammaproteobacteria</taxon>
        <taxon>Lysobacterales</taxon>
        <taxon>Lysobacteraceae</taxon>
        <taxon>Pseudoxanthomonas</taxon>
    </lineage>
</organism>
<name>A0ABQ6ZCK4_9GAMM</name>
<reference evidence="1 2" key="1">
    <citation type="submission" date="2017-10" db="EMBL/GenBank/DDBJ databases">
        <title>Whole genome sequencing of members of genus Pseudoxanthomonas.</title>
        <authorList>
            <person name="Kumar S."/>
            <person name="Bansal K."/>
            <person name="Kaur A."/>
            <person name="Patil P."/>
            <person name="Sharma S."/>
            <person name="Patil P.B."/>
        </authorList>
    </citation>
    <scope>NUCLEOTIDE SEQUENCE [LARGE SCALE GENOMIC DNA]</scope>
    <source>
        <strain evidence="1 2">DSM 17109</strain>
    </source>
</reference>
<accession>A0ABQ6ZCK4</accession>
<sequence length="79" mass="8297">MEYVIRSGNIPVDLGLLAHQLLDLDPAILFDRDVVTGNLRCATSALAAELLLAFSRAGYHLGPENIVLVPSVCCGGCSG</sequence>
<dbReference type="EMBL" id="PDWW01000038">
    <property type="protein sequence ID" value="KAF1721404.1"/>
    <property type="molecule type" value="Genomic_DNA"/>
</dbReference>